<dbReference type="Proteomes" id="UP000236664">
    <property type="component" value="Unassembled WGS sequence"/>
</dbReference>
<evidence type="ECO:0000256" key="1">
    <source>
        <dbReference type="PROSITE-ProRule" id="PRU00042"/>
    </source>
</evidence>
<reference evidence="4 5" key="1">
    <citation type="submission" date="2017-06" db="EMBL/GenBank/DDBJ databases">
        <title>Genome of Fusarium nygamai isolate CS10214.</title>
        <authorList>
            <person name="Gardiner D.M."/>
            <person name="Obanor F."/>
            <person name="Kazan K."/>
        </authorList>
    </citation>
    <scope>NUCLEOTIDE SEQUENCE [LARGE SCALE GENOMIC DNA]</scope>
    <source>
        <strain evidence="4 5">CS10214</strain>
    </source>
</reference>
<protein>
    <recommendedName>
        <fullName evidence="3">C2H2-type domain-containing protein</fullName>
    </recommendedName>
</protein>
<dbReference type="PROSITE" id="PS50157">
    <property type="entry name" value="ZINC_FINGER_C2H2_2"/>
    <property type="match status" value="1"/>
</dbReference>
<evidence type="ECO:0000259" key="3">
    <source>
        <dbReference type="PROSITE" id="PS50157"/>
    </source>
</evidence>
<evidence type="ECO:0000313" key="5">
    <source>
        <dbReference type="Proteomes" id="UP000236664"/>
    </source>
</evidence>
<feature type="compositionally biased region" description="Acidic residues" evidence="2">
    <location>
        <begin position="132"/>
        <end position="148"/>
    </location>
</feature>
<proteinExistence type="predicted"/>
<dbReference type="STRING" id="42673.A0A2K0VXE2"/>
<feature type="compositionally biased region" description="Basic and acidic residues" evidence="2">
    <location>
        <begin position="108"/>
        <end position="124"/>
    </location>
</feature>
<organism evidence="4 5">
    <name type="scientific">Gibberella nygamai</name>
    <name type="common">Bean root rot disease fungus</name>
    <name type="synonym">Fusarium nygamai</name>
    <dbReference type="NCBI Taxonomy" id="42673"/>
    <lineage>
        <taxon>Eukaryota</taxon>
        <taxon>Fungi</taxon>
        <taxon>Dikarya</taxon>
        <taxon>Ascomycota</taxon>
        <taxon>Pezizomycotina</taxon>
        <taxon>Sordariomycetes</taxon>
        <taxon>Hypocreomycetidae</taxon>
        <taxon>Hypocreales</taxon>
        <taxon>Nectriaceae</taxon>
        <taxon>Fusarium</taxon>
        <taxon>Fusarium fujikuroi species complex</taxon>
    </lineage>
</organism>
<keyword evidence="1" id="KW-0479">Metal-binding</keyword>
<evidence type="ECO:0000313" key="4">
    <source>
        <dbReference type="EMBL" id="PNP74662.1"/>
    </source>
</evidence>
<dbReference type="SMART" id="SM00355">
    <property type="entry name" value="ZnF_C2H2"/>
    <property type="match status" value="3"/>
</dbReference>
<dbReference type="PANTHER" id="PTHR35391">
    <property type="entry name" value="C2H2-TYPE DOMAIN-CONTAINING PROTEIN-RELATED"/>
    <property type="match status" value="1"/>
</dbReference>
<dbReference type="AlphaFoldDB" id="A0A2K0VXE2"/>
<comment type="caution">
    <text evidence="4">The sequence shown here is derived from an EMBL/GenBank/DDBJ whole genome shotgun (WGS) entry which is preliminary data.</text>
</comment>
<dbReference type="Pfam" id="PF26082">
    <property type="entry name" value="zf-C2H2_AcuF"/>
    <property type="match status" value="1"/>
</dbReference>
<feature type="region of interest" description="Disordered" evidence="2">
    <location>
        <begin position="498"/>
        <end position="561"/>
    </location>
</feature>
<dbReference type="Pfam" id="PF26118">
    <property type="entry name" value="DUF8035"/>
    <property type="match status" value="1"/>
</dbReference>
<keyword evidence="5" id="KW-1185">Reference proteome</keyword>
<evidence type="ECO:0000256" key="2">
    <source>
        <dbReference type="SAM" id="MobiDB-lite"/>
    </source>
</evidence>
<dbReference type="InterPro" id="IPR058348">
    <property type="entry name" value="DUF8035"/>
</dbReference>
<dbReference type="InterPro" id="IPR058925">
    <property type="entry name" value="zf-C2H2_AcuF"/>
</dbReference>
<feature type="compositionally biased region" description="Basic and acidic residues" evidence="2">
    <location>
        <begin position="626"/>
        <end position="639"/>
    </location>
</feature>
<dbReference type="PANTHER" id="PTHR35391:SF7">
    <property type="entry name" value="C2H2-TYPE DOMAIN-CONTAINING PROTEIN"/>
    <property type="match status" value="1"/>
</dbReference>
<gene>
    <name evidence="4" type="ORF">FNYG_11998</name>
</gene>
<sequence>MNSNQERMPIAHNVRKVLNLFRTIAISHNHEVDCLDDQAESHSLQELLLSLENENIRFKMWAGNLAAHQSGPASLDHRLREAPHVQEQVLYLLRDLSESIQDTIPLIARREPRKGSKDVEDKPESFPGGSDQDSDDSFTDSDLDDDENISPETRLLTLCTDIAEAIDCLLRLSVAIANPAPHERFRKLGGGPDEDISFYKSHDVRYVQDKFPKIDQDLSDVLGKFITRRRQFFKYREAHHAKLAAGLDQESQKDTSRTEIVPNTVASSLPEQFKGSGVIDEDSRSEMAVSETSYATSAGYLMLEDGEMKPAPPLKVPPRPLEVEKGAFECPFCYRMISASTRGAWKRHVFGDLRPYTCLFSRCTESNTDFDRRHRWQLHVSQYHWRTWSCPFKCGNTFPSAVELGDHIRLQHLPNASDEHLSTAVARGEVSVSNGVTQGCPLCRRAISGLKSYVKHVGRHLEQLALHALPKIGDEELEDDVESGEQNDEASELSIISAENDSETSSKAEDNQAESSGPNTMTIGYDGEANVTAGEVLGGDAPMPSNASPISSGQHEREPNEAQKLLPDRDIAMGLLVEGMSKVSKEWEETRDVSESLKWLRENTFTEYKAKLEEAAGNVKQAPVGFKEHEQPPTDHSEEVGPAAQDSRPTYTRFARRHLSIETLREFNMNFDFDTDPDYVLVKRWVPEWEQDRMWKHTKLIREKRAKTLLDETPVQSGELKYEYEWDFTAMENADMEAKERENPKRLEDDLRKSGLNEVTIAAIQKKEKVRRSKVPDG</sequence>
<name>A0A2K0VXE2_GIBNY</name>
<feature type="domain" description="C2H2-type" evidence="3">
    <location>
        <begin position="388"/>
        <end position="417"/>
    </location>
</feature>
<dbReference type="PROSITE" id="PS00028">
    <property type="entry name" value="ZINC_FINGER_C2H2_1"/>
    <property type="match status" value="1"/>
</dbReference>
<dbReference type="OrthoDB" id="6133115at2759"/>
<feature type="region of interest" description="Disordered" evidence="2">
    <location>
        <begin position="626"/>
        <end position="648"/>
    </location>
</feature>
<dbReference type="EMBL" id="MTQA01000199">
    <property type="protein sequence ID" value="PNP74662.1"/>
    <property type="molecule type" value="Genomic_DNA"/>
</dbReference>
<feature type="region of interest" description="Disordered" evidence="2">
    <location>
        <begin position="107"/>
        <end position="148"/>
    </location>
</feature>
<keyword evidence="1" id="KW-0863">Zinc-finger</keyword>
<dbReference type="GO" id="GO:0008270">
    <property type="term" value="F:zinc ion binding"/>
    <property type="evidence" value="ECO:0007669"/>
    <property type="project" value="UniProtKB-KW"/>
</dbReference>
<feature type="compositionally biased region" description="Polar residues" evidence="2">
    <location>
        <begin position="513"/>
        <end position="522"/>
    </location>
</feature>
<dbReference type="InterPro" id="IPR013087">
    <property type="entry name" value="Znf_C2H2_type"/>
</dbReference>
<keyword evidence="1" id="KW-0862">Zinc</keyword>
<accession>A0A2K0VXE2</accession>